<evidence type="ECO:0008006" key="3">
    <source>
        <dbReference type="Google" id="ProtNLM"/>
    </source>
</evidence>
<dbReference type="Proteomes" id="UP000177602">
    <property type="component" value="Unassembled WGS sequence"/>
</dbReference>
<sequence>MKYIFDFDDVLFNTTQHFKEQMCLILEKNGISRILIEEYTKKERWNLFTLKKMFVHFSVKEDVYEEIMKESKNSINQELLKLIKKLGKLNCYLVSYGDEEFQLEKIKRSEVGTLFSEIIIVQGSKKEAIEKICTKHKDEEVIFIDDKAKHFEDLDFVKYPNLKTILYTEQNIEPYLQ</sequence>
<accession>A0A1F6V1C4</accession>
<name>A0A1F6V1C4_9BACT</name>
<organism evidence="1 2">
    <name type="scientific">Candidatus Nomurabacteria bacterium RIFCSPHIGHO2_01_FULL_40_12</name>
    <dbReference type="NCBI Taxonomy" id="1801737"/>
    <lineage>
        <taxon>Bacteria</taxon>
        <taxon>Candidatus Nomuraibacteriota</taxon>
    </lineage>
</organism>
<comment type="caution">
    <text evidence="1">The sequence shown here is derived from an EMBL/GenBank/DDBJ whole genome shotgun (WGS) entry which is preliminary data.</text>
</comment>
<dbReference type="SUPFAM" id="SSF56784">
    <property type="entry name" value="HAD-like"/>
    <property type="match status" value="1"/>
</dbReference>
<dbReference type="STRING" id="1801737.A2818_01910"/>
<gene>
    <name evidence="1" type="ORF">A2818_01910</name>
</gene>
<dbReference type="InterPro" id="IPR023214">
    <property type="entry name" value="HAD_sf"/>
</dbReference>
<evidence type="ECO:0000313" key="1">
    <source>
        <dbReference type="EMBL" id="OGI63561.1"/>
    </source>
</evidence>
<reference evidence="1 2" key="1">
    <citation type="journal article" date="2016" name="Nat. Commun.">
        <title>Thousands of microbial genomes shed light on interconnected biogeochemical processes in an aquifer system.</title>
        <authorList>
            <person name="Anantharaman K."/>
            <person name="Brown C.T."/>
            <person name="Hug L.A."/>
            <person name="Sharon I."/>
            <person name="Castelle C.J."/>
            <person name="Probst A.J."/>
            <person name="Thomas B.C."/>
            <person name="Singh A."/>
            <person name="Wilkins M.J."/>
            <person name="Karaoz U."/>
            <person name="Brodie E.L."/>
            <person name="Williams K.H."/>
            <person name="Hubbard S.S."/>
            <person name="Banfield J.F."/>
        </authorList>
    </citation>
    <scope>NUCLEOTIDE SEQUENCE [LARGE SCALE GENOMIC DNA]</scope>
</reference>
<dbReference type="Gene3D" id="3.40.50.1000">
    <property type="entry name" value="HAD superfamily/HAD-like"/>
    <property type="match status" value="1"/>
</dbReference>
<dbReference type="EMBL" id="MFTN01000001">
    <property type="protein sequence ID" value="OGI63561.1"/>
    <property type="molecule type" value="Genomic_DNA"/>
</dbReference>
<proteinExistence type="predicted"/>
<dbReference type="AlphaFoldDB" id="A0A1F6V1C4"/>
<protein>
    <recommendedName>
        <fullName evidence="3">FCP1 homology domain-containing protein</fullName>
    </recommendedName>
</protein>
<dbReference type="InterPro" id="IPR036412">
    <property type="entry name" value="HAD-like_sf"/>
</dbReference>
<evidence type="ECO:0000313" key="2">
    <source>
        <dbReference type="Proteomes" id="UP000177602"/>
    </source>
</evidence>